<sequence length="305" mass="33435">MGLWMLLLLHLHLGNAHWGEATGISLSAPSSVSISSINLEHTLSFQPGPQTPSDAQFMVEVVRSRKQLWKPVPACVALRAGQTCDLTRAFKDPFDHYVARVQAFTATQRSSWTVSDSFLPLSDTVIGPPDIAVSGCGNCLILHLTLPEVLASEHLKDSHTDLVFHVRRTRDGAEFTLHMPYSEETVISYLQTGVEYCVTASVKPHFSKAIPSEAQCAFTSPPPRNSLYMLVVLLGAFCALVFLLMALVAYGSRLTFSVLKTRLPKSLSYVILYRRGSAPPGLSPQSSHDDGSSDRLKRSHSEKSV</sequence>
<evidence type="ECO:0000259" key="4">
    <source>
        <dbReference type="Pfam" id="PF01108"/>
    </source>
</evidence>
<protein>
    <recommendedName>
        <fullName evidence="8">Interferon/interleukin receptor domain-containing protein</fullName>
    </recommendedName>
</protein>
<reference evidence="6" key="3">
    <citation type="submission" date="2025-08" db="UniProtKB">
        <authorList>
            <consortium name="Ensembl"/>
        </authorList>
    </citation>
    <scope>IDENTIFICATION</scope>
</reference>
<reference evidence="6 7" key="1">
    <citation type="submission" date="2018-05" db="EMBL/GenBank/DDBJ databases">
        <authorList>
            <person name="Datahose"/>
        </authorList>
    </citation>
    <scope>NUCLEOTIDE SEQUENCE</scope>
</reference>
<evidence type="ECO:0008006" key="8">
    <source>
        <dbReference type="Google" id="ProtNLM"/>
    </source>
</evidence>
<dbReference type="GO" id="GO:0005886">
    <property type="term" value="C:plasma membrane"/>
    <property type="evidence" value="ECO:0007669"/>
    <property type="project" value="TreeGrafter"/>
</dbReference>
<dbReference type="Bgee" id="ENSACLG00000010195">
    <property type="expression patterns" value="Expressed in liver and 2 other cell types or tissues"/>
</dbReference>
<dbReference type="PANTHER" id="PTHR20859:SF53">
    <property type="entry name" value="INTERLEUKIN-22 RECEPTOR SUBUNIT ALPHA-1"/>
    <property type="match status" value="1"/>
</dbReference>
<organism evidence="6 7">
    <name type="scientific">Astatotilapia calliptera</name>
    <name type="common">Eastern happy</name>
    <name type="synonym">Chromis callipterus</name>
    <dbReference type="NCBI Taxonomy" id="8154"/>
    <lineage>
        <taxon>Eukaryota</taxon>
        <taxon>Metazoa</taxon>
        <taxon>Chordata</taxon>
        <taxon>Craniata</taxon>
        <taxon>Vertebrata</taxon>
        <taxon>Euteleostomi</taxon>
        <taxon>Actinopterygii</taxon>
        <taxon>Neopterygii</taxon>
        <taxon>Teleostei</taxon>
        <taxon>Neoteleostei</taxon>
        <taxon>Acanthomorphata</taxon>
        <taxon>Ovalentaria</taxon>
        <taxon>Cichlomorphae</taxon>
        <taxon>Cichliformes</taxon>
        <taxon>Cichlidae</taxon>
        <taxon>African cichlids</taxon>
        <taxon>Pseudocrenilabrinae</taxon>
        <taxon>Haplochromini</taxon>
        <taxon>Astatotilapia</taxon>
    </lineage>
</organism>
<evidence type="ECO:0000256" key="2">
    <source>
        <dbReference type="SAM" id="Phobius"/>
    </source>
</evidence>
<keyword evidence="2" id="KW-1133">Transmembrane helix</keyword>
<dbReference type="InterPro" id="IPR015373">
    <property type="entry name" value="Interferon/interleukin_rcp_dom"/>
</dbReference>
<dbReference type="Gene3D" id="2.60.40.10">
    <property type="entry name" value="Immunoglobulins"/>
    <property type="match status" value="1"/>
</dbReference>
<dbReference type="AlphaFoldDB" id="A0A3P8PD75"/>
<reference evidence="6" key="4">
    <citation type="submission" date="2025-09" db="UniProtKB">
        <authorList>
            <consortium name="Ensembl"/>
        </authorList>
    </citation>
    <scope>IDENTIFICATION</scope>
</reference>
<evidence type="ECO:0000259" key="5">
    <source>
        <dbReference type="Pfam" id="PF09294"/>
    </source>
</evidence>
<feature type="region of interest" description="Disordered" evidence="1">
    <location>
        <begin position="277"/>
        <end position="305"/>
    </location>
</feature>
<keyword evidence="3" id="KW-0732">Signal</keyword>
<dbReference type="Pfam" id="PF09294">
    <property type="entry name" value="Interfer-bind"/>
    <property type="match status" value="1"/>
</dbReference>
<dbReference type="OMA" id="PCSNIAL"/>
<dbReference type="InterPro" id="IPR050650">
    <property type="entry name" value="Type-II_Cytokine-TF_Rcpt"/>
</dbReference>
<dbReference type="Ensembl" id="ENSACLT00000015318.2">
    <property type="protein sequence ID" value="ENSACLP00000014966.2"/>
    <property type="gene ID" value="ENSACLG00000010195.2"/>
</dbReference>
<dbReference type="InterPro" id="IPR003961">
    <property type="entry name" value="FN3_dom"/>
</dbReference>
<feature type="transmembrane region" description="Helical" evidence="2">
    <location>
        <begin position="227"/>
        <end position="250"/>
    </location>
</feature>
<proteinExistence type="predicted"/>
<dbReference type="RefSeq" id="XP_026000925.1">
    <property type="nucleotide sequence ID" value="XM_026145140.1"/>
</dbReference>
<name>A0A3P8PD75_ASTCA</name>
<accession>A0A3P8PD75</accession>
<feature type="domain" description="Interferon/interleukin receptor" evidence="5">
    <location>
        <begin position="124"/>
        <end position="219"/>
    </location>
</feature>
<reference evidence="7" key="2">
    <citation type="submission" date="2023-03" db="EMBL/GenBank/DDBJ databases">
        <authorList>
            <consortium name="Wellcome Sanger Institute Data Sharing"/>
        </authorList>
    </citation>
    <scope>NUCLEOTIDE SEQUENCE [LARGE SCALE GENOMIC DNA]</scope>
</reference>
<keyword evidence="7" id="KW-1185">Reference proteome</keyword>
<dbReference type="InterPro" id="IPR013783">
    <property type="entry name" value="Ig-like_fold"/>
</dbReference>
<dbReference type="InterPro" id="IPR036116">
    <property type="entry name" value="FN3_sf"/>
</dbReference>
<dbReference type="PANTHER" id="PTHR20859">
    <property type="entry name" value="INTERFERON/INTERLEUKIN RECEPTOR"/>
    <property type="match status" value="1"/>
</dbReference>
<evidence type="ECO:0000313" key="7">
    <source>
        <dbReference type="Proteomes" id="UP000265100"/>
    </source>
</evidence>
<keyword evidence="2" id="KW-0812">Transmembrane</keyword>
<dbReference type="GO" id="GO:0004896">
    <property type="term" value="F:cytokine receptor activity"/>
    <property type="evidence" value="ECO:0007669"/>
    <property type="project" value="TreeGrafter"/>
</dbReference>
<dbReference type="Proteomes" id="UP000265100">
    <property type="component" value="Chromosome 16"/>
</dbReference>
<keyword evidence="2" id="KW-0472">Membrane</keyword>
<dbReference type="STRING" id="8154.ENSACLP00000014966"/>
<dbReference type="GeneTree" id="ENSGT00940000157314"/>
<feature type="domain" description="Fibronectin type-III" evidence="4">
    <location>
        <begin position="11"/>
        <end position="112"/>
    </location>
</feature>
<feature type="signal peptide" evidence="3">
    <location>
        <begin position="1"/>
        <end position="16"/>
    </location>
</feature>
<feature type="chain" id="PRO_5044231748" description="Interferon/interleukin receptor domain-containing protein" evidence="3">
    <location>
        <begin position="17"/>
        <end position="305"/>
    </location>
</feature>
<dbReference type="GeneID" id="113008027"/>
<evidence type="ECO:0000256" key="3">
    <source>
        <dbReference type="SAM" id="SignalP"/>
    </source>
</evidence>
<evidence type="ECO:0000256" key="1">
    <source>
        <dbReference type="SAM" id="MobiDB-lite"/>
    </source>
</evidence>
<feature type="compositionally biased region" description="Basic and acidic residues" evidence="1">
    <location>
        <begin position="287"/>
        <end position="305"/>
    </location>
</feature>
<dbReference type="SUPFAM" id="SSF49265">
    <property type="entry name" value="Fibronectin type III"/>
    <property type="match status" value="2"/>
</dbReference>
<evidence type="ECO:0000313" key="6">
    <source>
        <dbReference type="Ensembl" id="ENSACLP00000014966.2"/>
    </source>
</evidence>
<dbReference type="Pfam" id="PF01108">
    <property type="entry name" value="Tissue_fac"/>
    <property type="match status" value="1"/>
</dbReference>